<dbReference type="Pfam" id="PF04101">
    <property type="entry name" value="Glyco_tran_28_C"/>
    <property type="match status" value="1"/>
</dbReference>
<comment type="caution">
    <text evidence="4">The sequence shown here is derived from an EMBL/GenBank/DDBJ whole genome shotgun (WGS) entry which is preliminary data.</text>
</comment>
<gene>
    <name evidence="4" type="ORF">GCM10009789_41900</name>
</gene>
<dbReference type="Gene3D" id="3.40.50.2000">
    <property type="entry name" value="Glycogen Phosphorylase B"/>
    <property type="match status" value="1"/>
</dbReference>
<evidence type="ECO:0000313" key="5">
    <source>
        <dbReference type="Proteomes" id="UP001500393"/>
    </source>
</evidence>
<keyword evidence="5" id="KW-1185">Reference proteome</keyword>
<dbReference type="PANTHER" id="PTHR43798:SF31">
    <property type="entry name" value="AB HYDROLASE SUPERFAMILY PROTEIN YCLE"/>
    <property type="match status" value="1"/>
</dbReference>
<name>A0ABP4PR51_9ACTN</name>
<dbReference type="EMBL" id="BAAAOS010000027">
    <property type="protein sequence ID" value="GAA1583775.1"/>
    <property type="molecule type" value="Genomic_DNA"/>
</dbReference>
<evidence type="ECO:0008006" key="6">
    <source>
        <dbReference type="Google" id="ProtNLM"/>
    </source>
</evidence>
<proteinExistence type="predicted"/>
<evidence type="ECO:0000259" key="2">
    <source>
        <dbReference type="Pfam" id="PF00561"/>
    </source>
</evidence>
<dbReference type="InterPro" id="IPR050266">
    <property type="entry name" value="AB_hydrolase_sf"/>
</dbReference>
<reference evidence="5" key="1">
    <citation type="journal article" date="2019" name="Int. J. Syst. Evol. Microbiol.">
        <title>The Global Catalogue of Microorganisms (GCM) 10K type strain sequencing project: providing services to taxonomists for standard genome sequencing and annotation.</title>
        <authorList>
            <consortium name="The Broad Institute Genomics Platform"/>
            <consortium name="The Broad Institute Genome Sequencing Center for Infectious Disease"/>
            <person name="Wu L."/>
            <person name="Ma J."/>
        </authorList>
    </citation>
    <scope>NUCLEOTIDE SEQUENCE [LARGE SCALE GENOMIC DNA]</scope>
    <source>
        <strain evidence="5">JCM 14969</strain>
    </source>
</reference>
<dbReference type="PANTHER" id="PTHR43798">
    <property type="entry name" value="MONOACYLGLYCEROL LIPASE"/>
    <property type="match status" value="1"/>
</dbReference>
<dbReference type="Pfam" id="PF00561">
    <property type="entry name" value="Abhydrolase_1"/>
    <property type="match status" value="1"/>
</dbReference>
<dbReference type="Proteomes" id="UP001500393">
    <property type="component" value="Unassembled WGS sequence"/>
</dbReference>
<dbReference type="SUPFAM" id="SSF53474">
    <property type="entry name" value="alpha/beta-Hydrolases"/>
    <property type="match status" value="1"/>
</dbReference>
<protein>
    <recommendedName>
        <fullName evidence="6">Pimeloyl-ACP methyl ester carboxylesterase</fullName>
    </recommendedName>
</protein>
<sequence length="708" mass="78480">MTDERPARPADLVGTVERDGVTICYSVYDGPAAAPTVVLMPTWSIVSSRCWKAQVPYLARHFRVVTFDGRGSGASTKPIGPAAYADAEFIADTFAVLEATGTTSCVLVSFSCGAPWALQIALDRPDLVLGVTCIGPATGLIPAREERTRWAWNERHDTTEDWAKYNRHHWLEGGYEDFLQYFFTKMLPEPHSTKQIEDCVEWGRQIGPERLVDTEAARQACRTPELGQKLPGLQCPVLVIHGSDDFVRPHAEGVQLAELTGGSLVTIEGGGHAPHARDPVKVNHLIKDFVDGVAPRPVRRTWVRGANRPKRALYLSSPIGLGHAKRDVAIARELRVHHPDLEIDWLAQHPVTRVLEDAGETVHPASAWLFNESAHIEFESGEHDLHAFQAIRRMDEHLVANFLTFADVVDERPYDLVIGDEAWEVDYFLHENPELKRYAFAWLTDFVGWLPMPDGGSHEAMLTADYNAEMVEQRARFGRLRDRSIFVGDPEDIVDATFGPGLPSIRDWTVENYDFAGYVTGFDPAETADRDALRDRLGYPRDALLCVVTVGGSGVGSPLLRRVLDAIPLARRDLPELRFAVVCGPRIDPASLPAREGTTIHGYLSDLHQHLAAADLAITQGGLTTCMELTAQRVPFIYVPLEHHFEQNFHVRARLDRYNAGRHLSYAEACDPQTLADAITKELGQPIDYRTVSSTGAGRAAALLADLL</sequence>
<dbReference type="SUPFAM" id="SSF53756">
    <property type="entry name" value="UDP-Glycosyltransferase/glycogen phosphorylase"/>
    <property type="match status" value="1"/>
</dbReference>
<evidence type="ECO:0000313" key="4">
    <source>
        <dbReference type="EMBL" id="GAA1583775.1"/>
    </source>
</evidence>
<keyword evidence="1" id="KW-0378">Hydrolase</keyword>
<organism evidence="4 5">
    <name type="scientific">Kribbella sancticallisti</name>
    <dbReference type="NCBI Taxonomy" id="460087"/>
    <lineage>
        <taxon>Bacteria</taxon>
        <taxon>Bacillati</taxon>
        <taxon>Actinomycetota</taxon>
        <taxon>Actinomycetes</taxon>
        <taxon>Propionibacteriales</taxon>
        <taxon>Kribbellaceae</taxon>
        <taxon>Kribbella</taxon>
    </lineage>
</organism>
<dbReference type="Gene3D" id="3.40.50.1820">
    <property type="entry name" value="alpha/beta hydrolase"/>
    <property type="match status" value="1"/>
</dbReference>
<dbReference type="InterPro" id="IPR000073">
    <property type="entry name" value="AB_hydrolase_1"/>
</dbReference>
<evidence type="ECO:0000259" key="3">
    <source>
        <dbReference type="Pfam" id="PF04101"/>
    </source>
</evidence>
<feature type="domain" description="Glycosyl transferase family 28 C-terminal" evidence="3">
    <location>
        <begin position="548"/>
        <end position="688"/>
    </location>
</feature>
<feature type="domain" description="AB hydrolase-1" evidence="2">
    <location>
        <begin position="35"/>
        <end position="275"/>
    </location>
</feature>
<accession>A0ABP4PR51</accession>
<evidence type="ECO:0000256" key="1">
    <source>
        <dbReference type="ARBA" id="ARBA00022801"/>
    </source>
</evidence>
<dbReference type="RefSeq" id="WP_344216359.1">
    <property type="nucleotide sequence ID" value="NZ_BAAAOS010000027.1"/>
</dbReference>
<dbReference type="InterPro" id="IPR007235">
    <property type="entry name" value="Glyco_trans_28_C"/>
</dbReference>
<dbReference type="InterPro" id="IPR029058">
    <property type="entry name" value="AB_hydrolase_fold"/>
</dbReference>